<dbReference type="AlphaFoldDB" id="A0A084EG03"/>
<sequence>MRVLGRLLAAATLFLIFPMAAHAQATRTWVSGVGDDVNPCSRTAPCKTFAGAISKTAAGGAINIIDPGGYGTVTITKSMTIRADGPEAGVLSSSTNGIIINALPTDRVVLEGLDIDGGSPSSPGLNGVRILAAGEVIINDCVIRNFVQASNGVGIVVQSSTKTRVTIQNSLINNNLYGIRIGGGSVNNSHIKMFNTSIIANSVAGLSVSGAGNDALIAGNQFIGPKSLEILSGAAITSYGNNVLTSGDAPTTVLPLG</sequence>
<dbReference type="EMBL" id="JGVR01000026">
    <property type="protein sequence ID" value="KEZ16895.1"/>
    <property type="molecule type" value="Genomic_DNA"/>
</dbReference>
<organism evidence="3 4">
    <name type="scientific">Sphingobium yanoikuyae</name>
    <name type="common">Sphingomonas yanoikuyae</name>
    <dbReference type="NCBI Taxonomy" id="13690"/>
    <lineage>
        <taxon>Bacteria</taxon>
        <taxon>Pseudomonadati</taxon>
        <taxon>Pseudomonadota</taxon>
        <taxon>Alphaproteobacteria</taxon>
        <taxon>Sphingomonadales</taxon>
        <taxon>Sphingomonadaceae</taxon>
        <taxon>Sphingobium</taxon>
    </lineage>
</organism>
<evidence type="ECO:0000313" key="4">
    <source>
        <dbReference type="Proteomes" id="UP000028534"/>
    </source>
</evidence>
<gene>
    <name evidence="3" type="ORF">CP98_03867</name>
</gene>
<dbReference type="Gene3D" id="2.160.20.10">
    <property type="entry name" value="Single-stranded right-handed beta-helix, Pectin lyase-like"/>
    <property type="match status" value="1"/>
</dbReference>
<dbReference type="PATRIC" id="fig|13690.10.peg.3972"/>
<dbReference type="InterPro" id="IPR012334">
    <property type="entry name" value="Pectin_lyas_fold"/>
</dbReference>
<dbReference type="InterPro" id="IPR039448">
    <property type="entry name" value="Beta_helix"/>
</dbReference>
<evidence type="ECO:0000259" key="2">
    <source>
        <dbReference type="Pfam" id="PF13229"/>
    </source>
</evidence>
<dbReference type="SMART" id="SM00710">
    <property type="entry name" value="PbH1"/>
    <property type="match status" value="5"/>
</dbReference>
<proteinExistence type="predicted"/>
<comment type="caution">
    <text evidence="3">The sequence shown here is derived from an EMBL/GenBank/DDBJ whole genome shotgun (WGS) entry which is preliminary data.</text>
</comment>
<name>A0A084EG03_SPHYA</name>
<evidence type="ECO:0000256" key="1">
    <source>
        <dbReference type="SAM" id="SignalP"/>
    </source>
</evidence>
<feature type="chain" id="PRO_5001774214" description="Right handed beta helix domain-containing protein" evidence="1">
    <location>
        <begin position="24"/>
        <end position="257"/>
    </location>
</feature>
<dbReference type="InterPro" id="IPR006626">
    <property type="entry name" value="PbH1"/>
</dbReference>
<dbReference type="SUPFAM" id="SSF51126">
    <property type="entry name" value="Pectin lyase-like"/>
    <property type="match status" value="1"/>
</dbReference>
<dbReference type="eggNOG" id="ENOG5031K11">
    <property type="taxonomic scope" value="Bacteria"/>
</dbReference>
<dbReference type="RefSeq" id="WP_037521640.1">
    <property type="nucleotide sequence ID" value="NZ_JGVR01000026.1"/>
</dbReference>
<dbReference type="Proteomes" id="UP000028534">
    <property type="component" value="Unassembled WGS sequence"/>
</dbReference>
<dbReference type="InterPro" id="IPR011050">
    <property type="entry name" value="Pectin_lyase_fold/virulence"/>
</dbReference>
<protein>
    <recommendedName>
        <fullName evidence="2">Right handed beta helix domain-containing protein</fullName>
    </recommendedName>
</protein>
<feature type="signal peptide" evidence="1">
    <location>
        <begin position="1"/>
        <end position="23"/>
    </location>
</feature>
<keyword evidence="1" id="KW-0732">Signal</keyword>
<evidence type="ECO:0000313" key="3">
    <source>
        <dbReference type="EMBL" id="KEZ16895.1"/>
    </source>
</evidence>
<reference evidence="3 4" key="1">
    <citation type="submission" date="2014-03" db="EMBL/GenBank/DDBJ databases">
        <title>Genome sequence of Sphingobium yanoikuyae B1.</title>
        <authorList>
            <person name="Gan H.M."/>
            <person name="Gan H.Y."/>
            <person name="Savka M.A."/>
        </authorList>
    </citation>
    <scope>NUCLEOTIDE SEQUENCE [LARGE SCALE GENOMIC DNA]</scope>
    <source>
        <strain evidence="3 4">B1</strain>
    </source>
</reference>
<dbReference type="Pfam" id="PF13229">
    <property type="entry name" value="Beta_helix"/>
    <property type="match status" value="1"/>
</dbReference>
<accession>A0A084EG03</accession>
<feature type="domain" description="Right handed beta helix" evidence="2">
    <location>
        <begin position="102"/>
        <end position="242"/>
    </location>
</feature>